<name>A0A645ARA3_9ZZZZ</name>
<dbReference type="InterPro" id="IPR030489">
    <property type="entry name" value="TR_Rrf2-type_CS"/>
</dbReference>
<accession>A0A645ARA3</accession>
<sequence length="133" mass="15241">MKITMEADYAIRIIHCLAKNGGKVDAKTISESINVTLRFAQKILRKLVMARIVRSYKGINGGYKLQLPLKDITLLKVIEEIDGKIAINRCLGEECSCSRMGDKHECPFNREFEHINEMLRNELEKVNFEDLSL</sequence>
<dbReference type="InterPro" id="IPR000944">
    <property type="entry name" value="Tscrpt_reg_Rrf2"/>
</dbReference>
<dbReference type="Pfam" id="PF02082">
    <property type="entry name" value="Rrf2"/>
    <property type="match status" value="1"/>
</dbReference>
<dbReference type="PROSITE" id="PS51197">
    <property type="entry name" value="HTH_RRF2_2"/>
    <property type="match status" value="1"/>
</dbReference>
<dbReference type="Gene3D" id="1.10.10.10">
    <property type="entry name" value="Winged helix-like DNA-binding domain superfamily/Winged helix DNA-binding domain"/>
    <property type="match status" value="1"/>
</dbReference>
<dbReference type="PANTHER" id="PTHR33221">
    <property type="entry name" value="WINGED HELIX-TURN-HELIX TRANSCRIPTIONAL REGULATOR, RRF2 FAMILY"/>
    <property type="match status" value="1"/>
</dbReference>
<dbReference type="NCBIfam" id="TIGR00738">
    <property type="entry name" value="rrf2_super"/>
    <property type="match status" value="1"/>
</dbReference>
<organism evidence="1">
    <name type="scientific">bioreactor metagenome</name>
    <dbReference type="NCBI Taxonomy" id="1076179"/>
    <lineage>
        <taxon>unclassified sequences</taxon>
        <taxon>metagenomes</taxon>
        <taxon>ecological metagenomes</taxon>
    </lineage>
</organism>
<evidence type="ECO:0008006" key="2">
    <source>
        <dbReference type="Google" id="ProtNLM"/>
    </source>
</evidence>
<dbReference type="SUPFAM" id="SSF46785">
    <property type="entry name" value="Winged helix' DNA-binding domain"/>
    <property type="match status" value="1"/>
</dbReference>
<dbReference type="InterPro" id="IPR036390">
    <property type="entry name" value="WH_DNA-bd_sf"/>
</dbReference>
<dbReference type="GO" id="GO:0005829">
    <property type="term" value="C:cytosol"/>
    <property type="evidence" value="ECO:0007669"/>
    <property type="project" value="TreeGrafter"/>
</dbReference>
<gene>
    <name evidence="1" type="ORF">SDC9_101633</name>
</gene>
<dbReference type="PANTHER" id="PTHR33221:SF2">
    <property type="entry name" value="TRANSCRIPTIONAL REGULATOR"/>
    <property type="match status" value="1"/>
</dbReference>
<proteinExistence type="predicted"/>
<reference evidence="1" key="1">
    <citation type="submission" date="2019-08" db="EMBL/GenBank/DDBJ databases">
        <authorList>
            <person name="Kucharzyk K."/>
            <person name="Murdoch R.W."/>
            <person name="Higgins S."/>
            <person name="Loffler F."/>
        </authorList>
    </citation>
    <scope>NUCLEOTIDE SEQUENCE</scope>
</reference>
<dbReference type="GO" id="GO:0003700">
    <property type="term" value="F:DNA-binding transcription factor activity"/>
    <property type="evidence" value="ECO:0007669"/>
    <property type="project" value="TreeGrafter"/>
</dbReference>
<dbReference type="AlphaFoldDB" id="A0A645ARA3"/>
<evidence type="ECO:0000313" key="1">
    <source>
        <dbReference type="EMBL" id="MPM54851.1"/>
    </source>
</evidence>
<comment type="caution">
    <text evidence="1">The sequence shown here is derived from an EMBL/GenBank/DDBJ whole genome shotgun (WGS) entry which is preliminary data.</text>
</comment>
<dbReference type="PROSITE" id="PS01332">
    <property type="entry name" value="HTH_RRF2_1"/>
    <property type="match status" value="1"/>
</dbReference>
<dbReference type="InterPro" id="IPR036388">
    <property type="entry name" value="WH-like_DNA-bd_sf"/>
</dbReference>
<dbReference type="EMBL" id="VSSQ01014995">
    <property type="protein sequence ID" value="MPM54851.1"/>
    <property type="molecule type" value="Genomic_DNA"/>
</dbReference>
<protein>
    <recommendedName>
        <fullName evidence="2">HTH-type transcriptional regulator IscR</fullName>
    </recommendedName>
</protein>